<organism evidence="1 2">
    <name type="scientific">Durio zibethinus</name>
    <name type="common">Durian</name>
    <dbReference type="NCBI Taxonomy" id="66656"/>
    <lineage>
        <taxon>Eukaryota</taxon>
        <taxon>Viridiplantae</taxon>
        <taxon>Streptophyta</taxon>
        <taxon>Embryophyta</taxon>
        <taxon>Tracheophyta</taxon>
        <taxon>Spermatophyta</taxon>
        <taxon>Magnoliopsida</taxon>
        <taxon>eudicotyledons</taxon>
        <taxon>Gunneridae</taxon>
        <taxon>Pentapetalae</taxon>
        <taxon>rosids</taxon>
        <taxon>malvids</taxon>
        <taxon>Malvales</taxon>
        <taxon>Malvaceae</taxon>
        <taxon>Helicteroideae</taxon>
        <taxon>Durio</taxon>
    </lineage>
</organism>
<dbReference type="PANTHER" id="PTHR12818:SF0">
    <property type="entry name" value="TRNA (ADENINE(37)-N6)-METHYLTRANSFERASE"/>
    <property type="match status" value="1"/>
</dbReference>
<dbReference type="RefSeq" id="XP_022732007.1">
    <property type="nucleotide sequence ID" value="XM_022876272.1"/>
</dbReference>
<evidence type="ECO:0000313" key="2">
    <source>
        <dbReference type="RefSeq" id="XP_022732007.1"/>
    </source>
</evidence>
<evidence type="ECO:0000313" key="1">
    <source>
        <dbReference type="Proteomes" id="UP000515121"/>
    </source>
</evidence>
<keyword evidence="1" id="KW-1185">Reference proteome</keyword>
<dbReference type="InterPro" id="IPR040372">
    <property type="entry name" value="YaeB-like"/>
</dbReference>
<dbReference type="PANTHER" id="PTHR12818">
    <property type="entry name" value="TRNA (ADENINE(37)-N6)-METHYLTRANSFERASE"/>
    <property type="match status" value="1"/>
</dbReference>
<dbReference type="OrthoDB" id="4882at2759"/>
<dbReference type="AlphaFoldDB" id="A0A6P5XVH4"/>
<proteinExistence type="predicted"/>
<accession>A0A6P5XVH4</accession>
<dbReference type="KEGG" id="dzi:111286358"/>
<reference evidence="2" key="1">
    <citation type="submission" date="2025-08" db="UniProtKB">
        <authorList>
            <consortium name="RefSeq"/>
        </authorList>
    </citation>
    <scope>IDENTIFICATION</scope>
    <source>
        <tissue evidence="2">Fruit stalk</tissue>
    </source>
</reference>
<name>A0A6P5XVH4_DURZI</name>
<sequence>MTEKSLYSSLDELKSLVKRVLSWDIRPISQRNRPHDNLLKIGNGYSFDNASDSDDSQDGEASGHECEVAASGKIICHLILEGMDFSYKIDCSGNVIVERVHLSSGIPFGNPNCSNHLM</sequence>
<dbReference type="GeneID" id="111286358"/>
<dbReference type="Proteomes" id="UP000515121">
    <property type="component" value="Unplaced"/>
</dbReference>
<protein>
    <submittedName>
        <fullName evidence="2">Uncharacterized protein LOC111286358</fullName>
    </submittedName>
</protein>
<gene>
    <name evidence="2" type="primary">LOC111286358</name>
</gene>